<dbReference type="GO" id="GO:0008270">
    <property type="term" value="F:zinc ion binding"/>
    <property type="evidence" value="ECO:0007669"/>
    <property type="project" value="UniProtKB-KW"/>
</dbReference>
<dbReference type="Proteomes" id="UP000277212">
    <property type="component" value="Unassembled WGS sequence"/>
</dbReference>
<dbReference type="PANTHER" id="PTHR48016:SF56">
    <property type="entry name" value="MAPKK KINASE"/>
    <property type="match status" value="1"/>
</dbReference>
<evidence type="ECO:0000256" key="9">
    <source>
        <dbReference type="ARBA" id="ARBA00047919"/>
    </source>
</evidence>
<sequence>MPENEITLVDLVRDSKIETRPLDSHVVEHVLYETGRSARRRRVPKTERWTKGRLLGQGTFGTVHLQTCRDGGGSRFRAVKEVKKFVVVGQELDYTRELEAIMKFSNDKYNHCFVSSQGWYELEDAICITMEYFELGDLQQYIDTPLQESEGRQITDQILEGLAFMHENGFIHRDLKPANIMVVDKSPEWFVKIADFGISKRRHHDTSLLTMQRGTLGFAAPEVIGSTSDQSYTYSADMWSLGAMVYRILTSKMAFDSMRDLFKYASGGLEFPVGPLESCNISQRGQEFVLMLMESCPGSRGSAASARNHPWVIEPLTPINGEDFHRPEADHTEMVRYTDMSLPSKAWSSDEELTLLPSRKVETLPKSLSLNRHSTMSQSQDKGHPSNAILPEPYSTVKPEIMNESEIHFEGPVDNAPKRSALKSYPSFERPAWQSSHYVDDPEYPDPNECADEENSVSSIYHSSSASKPENSQSKLRRAVAKLNICKLCKLEPHPDLIEPVPREALSCGHFVCDSCLIQRICLVFACPLYEIFCCQSIVIDENLLRRLITDPEARSRWQSYWDLGRSLTWTCPEGHIIPRTYVLRTEYGIMFGEEFIDCGQCSHPPTTYCVFCSRNVVGATRHECAHDLVIMPFIYRLLLKGTFSISWIRCVIDYALRLRHPTIEATKAAFWRSSGPKQKTSTKKNLPSWEFPGSGHYVGPLPDDGRIALQGFIDAVHSRPPPRTQEFQGGQAQKSQAQEMQYRPRVEHSGGNIEASRAYQMRPESHLADESICRYCGSLVPKFNSDGRKIIQW</sequence>
<dbReference type="SUPFAM" id="SSF56112">
    <property type="entry name" value="Protein kinase-like (PK-like)"/>
    <property type="match status" value="1"/>
</dbReference>
<feature type="compositionally biased region" description="Polar residues" evidence="11">
    <location>
        <begin position="726"/>
        <end position="740"/>
    </location>
</feature>
<evidence type="ECO:0000259" key="12">
    <source>
        <dbReference type="PROSITE" id="PS50011"/>
    </source>
</evidence>
<protein>
    <recommendedName>
        <fullName evidence="1">mitogen-activated protein kinase</fullName>
        <ecNumber evidence="1">2.7.11.24</ecNumber>
    </recommendedName>
</protein>
<evidence type="ECO:0000313" key="14">
    <source>
        <dbReference type="Proteomes" id="UP000277212"/>
    </source>
</evidence>
<feature type="region of interest" description="Disordered" evidence="11">
    <location>
        <begin position="366"/>
        <end position="392"/>
    </location>
</feature>
<gene>
    <name evidence="13" type="ORF">CDV36_008854</name>
</gene>
<proteinExistence type="predicted"/>
<evidence type="ECO:0000256" key="1">
    <source>
        <dbReference type="ARBA" id="ARBA00012411"/>
    </source>
</evidence>
<keyword evidence="4" id="KW-0547">Nucleotide-binding</keyword>
<dbReference type="InterPro" id="IPR050538">
    <property type="entry name" value="MAP_kinase_kinase_kinase"/>
</dbReference>
<evidence type="ECO:0000256" key="3">
    <source>
        <dbReference type="ARBA" id="ARBA00022723"/>
    </source>
</evidence>
<keyword evidence="8" id="KW-0067">ATP-binding</keyword>
<evidence type="ECO:0000256" key="4">
    <source>
        <dbReference type="ARBA" id="ARBA00022741"/>
    </source>
</evidence>
<evidence type="ECO:0000256" key="5">
    <source>
        <dbReference type="ARBA" id="ARBA00022771"/>
    </source>
</evidence>
<evidence type="ECO:0000256" key="6">
    <source>
        <dbReference type="ARBA" id="ARBA00022777"/>
    </source>
</evidence>
<keyword evidence="14" id="KW-1185">Reference proteome</keyword>
<dbReference type="STRING" id="2010991.A0A3M2S2G6"/>
<comment type="catalytic activity">
    <reaction evidence="10">
        <text>L-seryl-[protein] + ATP = O-phospho-L-seryl-[protein] + ADP + H(+)</text>
        <dbReference type="Rhea" id="RHEA:17989"/>
        <dbReference type="Rhea" id="RHEA-COMP:9863"/>
        <dbReference type="Rhea" id="RHEA-COMP:11604"/>
        <dbReference type="ChEBI" id="CHEBI:15378"/>
        <dbReference type="ChEBI" id="CHEBI:29999"/>
        <dbReference type="ChEBI" id="CHEBI:30616"/>
        <dbReference type="ChEBI" id="CHEBI:83421"/>
        <dbReference type="ChEBI" id="CHEBI:456216"/>
        <dbReference type="EC" id="2.7.11.24"/>
    </reaction>
    <physiologicalReaction direction="left-to-right" evidence="10">
        <dbReference type="Rhea" id="RHEA:17990"/>
    </physiologicalReaction>
</comment>
<comment type="catalytic activity">
    <reaction evidence="9">
        <text>L-threonyl-[protein] + ATP = O-phospho-L-threonyl-[protein] + ADP + H(+)</text>
        <dbReference type="Rhea" id="RHEA:46608"/>
        <dbReference type="Rhea" id="RHEA-COMP:11060"/>
        <dbReference type="Rhea" id="RHEA-COMP:11605"/>
        <dbReference type="ChEBI" id="CHEBI:15378"/>
        <dbReference type="ChEBI" id="CHEBI:30013"/>
        <dbReference type="ChEBI" id="CHEBI:30616"/>
        <dbReference type="ChEBI" id="CHEBI:61977"/>
        <dbReference type="ChEBI" id="CHEBI:456216"/>
        <dbReference type="EC" id="2.7.11.24"/>
    </reaction>
    <physiologicalReaction direction="left-to-right" evidence="9">
        <dbReference type="Rhea" id="RHEA:46609"/>
    </physiologicalReaction>
</comment>
<dbReference type="GO" id="GO:0004707">
    <property type="term" value="F:MAP kinase activity"/>
    <property type="evidence" value="ECO:0007669"/>
    <property type="project" value="UniProtKB-EC"/>
</dbReference>
<comment type="caution">
    <text evidence="13">The sequence shown here is derived from an EMBL/GenBank/DDBJ whole genome shotgun (WGS) entry which is preliminary data.</text>
</comment>
<dbReference type="GO" id="GO:0005524">
    <property type="term" value="F:ATP binding"/>
    <property type="evidence" value="ECO:0007669"/>
    <property type="project" value="UniProtKB-KW"/>
</dbReference>
<dbReference type="InterPro" id="IPR017907">
    <property type="entry name" value="Znf_RING_CS"/>
</dbReference>
<keyword evidence="3" id="KW-0479">Metal-binding</keyword>
<dbReference type="PANTHER" id="PTHR48016">
    <property type="entry name" value="MAP KINASE KINASE KINASE SSK2-RELATED-RELATED"/>
    <property type="match status" value="1"/>
</dbReference>
<dbReference type="InterPro" id="IPR008271">
    <property type="entry name" value="Ser/Thr_kinase_AS"/>
</dbReference>
<dbReference type="Gene3D" id="1.10.510.10">
    <property type="entry name" value="Transferase(Phosphotransferase) domain 1"/>
    <property type="match status" value="1"/>
</dbReference>
<keyword evidence="2" id="KW-0808">Transferase</keyword>
<evidence type="ECO:0000256" key="7">
    <source>
        <dbReference type="ARBA" id="ARBA00022833"/>
    </source>
</evidence>
<dbReference type="PROSITE" id="PS00518">
    <property type="entry name" value="ZF_RING_1"/>
    <property type="match status" value="1"/>
</dbReference>
<dbReference type="AlphaFoldDB" id="A0A3M2S2G6"/>
<dbReference type="InterPro" id="IPR011009">
    <property type="entry name" value="Kinase-like_dom_sf"/>
</dbReference>
<feature type="compositionally biased region" description="Polar residues" evidence="11">
    <location>
        <begin position="366"/>
        <end position="380"/>
    </location>
</feature>
<evidence type="ECO:0000256" key="10">
    <source>
        <dbReference type="ARBA" id="ARBA00048130"/>
    </source>
</evidence>
<dbReference type="InterPro" id="IPR000719">
    <property type="entry name" value="Prot_kinase_dom"/>
</dbReference>
<name>A0A3M2S2G6_9HYPO</name>
<feature type="region of interest" description="Disordered" evidence="11">
    <location>
        <begin position="436"/>
        <end position="455"/>
    </location>
</feature>
<feature type="region of interest" description="Disordered" evidence="11">
    <location>
        <begin position="721"/>
        <end position="750"/>
    </location>
</feature>
<dbReference type="PROSITE" id="PS00108">
    <property type="entry name" value="PROTEIN_KINASE_ST"/>
    <property type="match status" value="1"/>
</dbReference>
<dbReference type="EC" id="2.7.11.24" evidence="1"/>
<keyword evidence="7" id="KW-0862">Zinc</keyword>
<evidence type="ECO:0000256" key="8">
    <source>
        <dbReference type="ARBA" id="ARBA00022840"/>
    </source>
</evidence>
<evidence type="ECO:0000256" key="11">
    <source>
        <dbReference type="SAM" id="MobiDB-lite"/>
    </source>
</evidence>
<dbReference type="Pfam" id="PF00069">
    <property type="entry name" value="Pkinase"/>
    <property type="match status" value="1"/>
</dbReference>
<keyword evidence="5" id="KW-0863">Zinc-finger</keyword>
<accession>A0A3M2S2G6</accession>
<keyword evidence="6" id="KW-0418">Kinase</keyword>
<evidence type="ECO:0000256" key="2">
    <source>
        <dbReference type="ARBA" id="ARBA00022679"/>
    </source>
</evidence>
<reference evidence="13 14" key="1">
    <citation type="submission" date="2017-06" db="EMBL/GenBank/DDBJ databases">
        <title>Comparative genomic analysis of Ambrosia Fusariam Clade fungi.</title>
        <authorList>
            <person name="Stajich J.E."/>
            <person name="Carrillo J."/>
            <person name="Kijimoto T."/>
            <person name="Eskalen A."/>
            <person name="O'Donnell K."/>
            <person name="Kasson M."/>
        </authorList>
    </citation>
    <scope>NUCLEOTIDE SEQUENCE [LARGE SCALE GENOMIC DNA]</scope>
    <source>
        <strain evidence="13">UCR3666</strain>
    </source>
</reference>
<dbReference type="PROSITE" id="PS50011">
    <property type="entry name" value="PROTEIN_KINASE_DOM"/>
    <property type="match status" value="1"/>
</dbReference>
<feature type="domain" description="Protein kinase" evidence="12">
    <location>
        <begin position="49"/>
        <end position="312"/>
    </location>
</feature>
<evidence type="ECO:0000313" key="13">
    <source>
        <dbReference type="EMBL" id="RMJ11522.1"/>
    </source>
</evidence>
<dbReference type="EMBL" id="NKUJ01000165">
    <property type="protein sequence ID" value="RMJ11522.1"/>
    <property type="molecule type" value="Genomic_DNA"/>
</dbReference>
<dbReference type="SMART" id="SM00220">
    <property type="entry name" value="S_TKc"/>
    <property type="match status" value="1"/>
</dbReference>
<organism evidence="13 14">
    <name type="scientific">Fusarium kuroshium</name>
    <dbReference type="NCBI Taxonomy" id="2010991"/>
    <lineage>
        <taxon>Eukaryota</taxon>
        <taxon>Fungi</taxon>
        <taxon>Dikarya</taxon>
        <taxon>Ascomycota</taxon>
        <taxon>Pezizomycotina</taxon>
        <taxon>Sordariomycetes</taxon>
        <taxon>Hypocreomycetidae</taxon>
        <taxon>Hypocreales</taxon>
        <taxon>Nectriaceae</taxon>
        <taxon>Fusarium</taxon>
        <taxon>Fusarium solani species complex</taxon>
    </lineage>
</organism>
<feature type="compositionally biased region" description="Acidic residues" evidence="11">
    <location>
        <begin position="441"/>
        <end position="455"/>
    </location>
</feature>
<dbReference type="OrthoDB" id="10252171at2759"/>